<evidence type="ECO:0000313" key="2">
    <source>
        <dbReference type="Proteomes" id="UP000462501"/>
    </source>
</evidence>
<gene>
    <name evidence="1" type="ORF">FMM72_00580</name>
</gene>
<sequence>MSYSTWHNYGYGVCVDDIGEVIVEKLCFLVHMAPQLEGTVQSYFRESDILEPTADDFFTAIEDEDFGCYGLATLIRLVIQETEGIILTVCNDFNDQKYLIYEPSYPWNMDKNDMQLAKEKLDAIYRKYIGILTDREINIDYQSVENGG</sequence>
<reference evidence="1 2" key="1">
    <citation type="submission" date="2019-06" db="EMBL/GenBank/DDBJ databases">
        <title>Draft genome sequences of 15 bacterial species constituting the stable defined intestinal microbiota of the GM15 gnotobiotic mouse model.</title>
        <authorList>
            <person name="Elie C."/>
            <person name="Mathieu A."/>
            <person name="Saliou A."/>
            <person name="Darnaud M."/>
            <person name="Leulier F."/>
            <person name="Tamellini A."/>
        </authorList>
    </citation>
    <scope>NUCLEOTIDE SEQUENCE [LARGE SCALE GENOMIC DNA]</scope>
    <source>
        <strain evidence="1 2">JM4-15</strain>
    </source>
</reference>
<accession>A0A845SQ64</accession>
<name>A0A845SQ64_9FIRM</name>
<comment type="caution">
    <text evidence="1">The sequence shown here is derived from an EMBL/GenBank/DDBJ whole genome shotgun (WGS) entry which is preliminary data.</text>
</comment>
<dbReference type="RefSeq" id="WP_162220237.1">
    <property type="nucleotide sequence ID" value="NZ_VIQT01000002.1"/>
</dbReference>
<proteinExistence type="predicted"/>
<dbReference type="AlphaFoldDB" id="A0A845SQ64"/>
<protein>
    <submittedName>
        <fullName evidence="1">Uncharacterized protein</fullName>
    </submittedName>
</protein>
<organism evidence="1 2">
    <name type="scientific">Anaerotruncus colihominis</name>
    <dbReference type="NCBI Taxonomy" id="169435"/>
    <lineage>
        <taxon>Bacteria</taxon>
        <taxon>Bacillati</taxon>
        <taxon>Bacillota</taxon>
        <taxon>Clostridia</taxon>
        <taxon>Eubacteriales</taxon>
        <taxon>Oscillospiraceae</taxon>
        <taxon>Anaerotruncus</taxon>
    </lineage>
</organism>
<evidence type="ECO:0000313" key="1">
    <source>
        <dbReference type="EMBL" id="NDO37755.1"/>
    </source>
</evidence>
<dbReference type="EMBL" id="VIQT01000002">
    <property type="protein sequence ID" value="NDO37755.1"/>
    <property type="molecule type" value="Genomic_DNA"/>
</dbReference>
<dbReference type="Proteomes" id="UP000462501">
    <property type="component" value="Unassembled WGS sequence"/>
</dbReference>